<name>A0ABW2ND10_9ACTN</name>
<protein>
    <submittedName>
        <fullName evidence="4">CDP-alcohol phosphatidyltransferase family protein</fullName>
    </submittedName>
</protein>
<feature type="transmembrane region" description="Helical" evidence="3">
    <location>
        <begin position="7"/>
        <end position="25"/>
    </location>
</feature>
<dbReference type="InterPro" id="IPR043130">
    <property type="entry name" value="CDP-OH_PTrfase_TM_dom"/>
</dbReference>
<proteinExistence type="inferred from homology"/>
<feature type="transmembrane region" description="Helical" evidence="3">
    <location>
        <begin position="31"/>
        <end position="52"/>
    </location>
</feature>
<dbReference type="Proteomes" id="UP001596524">
    <property type="component" value="Unassembled WGS sequence"/>
</dbReference>
<organism evidence="4 5">
    <name type="scientific">Nocardioides astragali</name>
    <dbReference type="NCBI Taxonomy" id="1776736"/>
    <lineage>
        <taxon>Bacteria</taxon>
        <taxon>Bacillati</taxon>
        <taxon>Actinomycetota</taxon>
        <taxon>Actinomycetes</taxon>
        <taxon>Propionibacteriales</taxon>
        <taxon>Nocardioidaceae</taxon>
        <taxon>Nocardioides</taxon>
    </lineage>
</organism>
<dbReference type="PROSITE" id="PS00379">
    <property type="entry name" value="CDP_ALCOHOL_P_TRANSF"/>
    <property type="match status" value="1"/>
</dbReference>
<feature type="transmembrane region" description="Helical" evidence="3">
    <location>
        <begin position="64"/>
        <end position="81"/>
    </location>
</feature>
<dbReference type="Gene3D" id="1.20.120.1760">
    <property type="match status" value="1"/>
</dbReference>
<reference evidence="5" key="1">
    <citation type="journal article" date="2019" name="Int. J. Syst. Evol. Microbiol.">
        <title>The Global Catalogue of Microorganisms (GCM) 10K type strain sequencing project: providing services to taxonomists for standard genome sequencing and annotation.</title>
        <authorList>
            <consortium name="The Broad Institute Genomics Platform"/>
            <consortium name="The Broad Institute Genome Sequencing Center for Infectious Disease"/>
            <person name="Wu L."/>
            <person name="Ma J."/>
        </authorList>
    </citation>
    <scope>NUCLEOTIDE SEQUENCE [LARGE SCALE GENOMIC DNA]</scope>
    <source>
        <strain evidence="5">FCH27</strain>
    </source>
</reference>
<sequence>MVGVRLGLVTGLVSVVVLLAVLGMAPGVGRVGWIVGLACACVLAGSAACRAGVDRVMTLGPADLVTLTRAVLACGVAALAAESLVTDTEVGGTLVPLAVVALALDFVDGRVARRTGTASAYGARLDGEADAFLILVLSVHVASSAGSWVLAMGVVRYAYAVATWVLPWMQQPLPPRYWRKVVAAFVGTVLVVAASGSAPDPVTYAALVAAGLLLAESFGWDVVWLWRRRPTRMNRTAGRPVLPGKALDRSR</sequence>
<dbReference type="RefSeq" id="WP_255889193.1">
    <property type="nucleotide sequence ID" value="NZ_JAFMZM010000002.1"/>
</dbReference>
<keyword evidence="3" id="KW-0812">Transmembrane</keyword>
<dbReference type="EMBL" id="JBHTCH010000030">
    <property type="protein sequence ID" value="MFC7363463.1"/>
    <property type="molecule type" value="Genomic_DNA"/>
</dbReference>
<dbReference type="Pfam" id="PF01066">
    <property type="entry name" value="CDP-OH_P_transf"/>
    <property type="match status" value="1"/>
</dbReference>
<comment type="similarity">
    <text evidence="2">Belongs to the CDP-alcohol phosphatidyltransferase class-I family.</text>
</comment>
<dbReference type="InterPro" id="IPR000462">
    <property type="entry name" value="CDP-OH_P_trans"/>
</dbReference>
<feature type="transmembrane region" description="Helical" evidence="3">
    <location>
        <begin position="148"/>
        <end position="169"/>
    </location>
</feature>
<evidence type="ECO:0000256" key="2">
    <source>
        <dbReference type="RuleBase" id="RU003750"/>
    </source>
</evidence>
<feature type="transmembrane region" description="Helical" evidence="3">
    <location>
        <begin position="204"/>
        <end position="226"/>
    </location>
</feature>
<keyword evidence="3" id="KW-0472">Membrane</keyword>
<keyword evidence="5" id="KW-1185">Reference proteome</keyword>
<keyword evidence="3" id="KW-1133">Transmembrane helix</keyword>
<accession>A0ABW2ND10</accession>
<gene>
    <name evidence="4" type="ORF">ACFQO6_24540</name>
</gene>
<evidence type="ECO:0000256" key="1">
    <source>
        <dbReference type="ARBA" id="ARBA00022679"/>
    </source>
</evidence>
<evidence type="ECO:0000313" key="5">
    <source>
        <dbReference type="Proteomes" id="UP001596524"/>
    </source>
</evidence>
<dbReference type="InterPro" id="IPR048254">
    <property type="entry name" value="CDP_ALCOHOL_P_TRANSF_CS"/>
</dbReference>
<feature type="transmembrane region" description="Helical" evidence="3">
    <location>
        <begin position="181"/>
        <end position="198"/>
    </location>
</feature>
<keyword evidence="1 2" id="KW-0808">Transferase</keyword>
<evidence type="ECO:0000313" key="4">
    <source>
        <dbReference type="EMBL" id="MFC7363463.1"/>
    </source>
</evidence>
<comment type="caution">
    <text evidence="4">The sequence shown here is derived from an EMBL/GenBank/DDBJ whole genome shotgun (WGS) entry which is preliminary data.</text>
</comment>
<evidence type="ECO:0000256" key="3">
    <source>
        <dbReference type="SAM" id="Phobius"/>
    </source>
</evidence>